<dbReference type="FunFam" id="3.10.129.10:FF:000004">
    <property type="entry name" value="Tol-pal system-associated acyl-CoA thioesterase"/>
    <property type="match status" value="1"/>
</dbReference>
<dbReference type="Gene3D" id="3.10.129.10">
    <property type="entry name" value="Hotdog Thioesterase"/>
    <property type="match status" value="1"/>
</dbReference>
<dbReference type="PANTHER" id="PTHR31793:SF37">
    <property type="entry name" value="ACYL-COA THIOESTER HYDROLASE YBGC"/>
    <property type="match status" value="1"/>
</dbReference>
<dbReference type="NCBIfam" id="TIGR02799">
    <property type="entry name" value="thio_ybgC"/>
    <property type="match status" value="1"/>
</dbReference>
<proteinExistence type="inferred from homology"/>
<evidence type="ECO:0000313" key="3">
    <source>
        <dbReference type="EMBL" id="KFE45057.1"/>
    </source>
</evidence>
<reference evidence="3 5" key="1">
    <citation type="submission" date="2014-07" db="EMBL/GenBank/DDBJ databases">
        <title>Draft Genome Sequences of Environmental Pseudomonas syringae strains.</title>
        <authorList>
            <person name="Baltrus D.A."/>
            <person name="Berge O."/>
            <person name="Morris C."/>
        </authorList>
    </citation>
    <scope>NUCLEOTIDE SEQUENCE [LARGE SCALE GENOMIC DNA]</scope>
    <source>
        <strain evidence="3 5">CEB003</strain>
    </source>
</reference>
<dbReference type="Pfam" id="PF13279">
    <property type="entry name" value="4HBT_2"/>
    <property type="match status" value="1"/>
</dbReference>
<reference evidence="4 6" key="2">
    <citation type="submission" date="2015-07" db="EMBL/GenBank/DDBJ databases">
        <title>Draft genome sequence of a diazotrophic, plant growth-promoting rhizobacterium of the Pseudomonas syringae complex.</title>
        <authorList>
            <person name="Patten C.L."/>
            <person name="Jeong H."/>
        </authorList>
    </citation>
    <scope>NUCLEOTIDE SEQUENCE [LARGE SCALE GENOMIC DNA]</scope>
    <source>
        <strain evidence="4 6">GR12-2</strain>
    </source>
</reference>
<dbReference type="PIRSF" id="PIRSF003230">
    <property type="entry name" value="YbgC"/>
    <property type="match status" value="1"/>
</dbReference>
<dbReference type="GO" id="GO:0047617">
    <property type="term" value="F:fatty acyl-CoA hydrolase activity"/>
    <property type="evidence" value="ECO:0007669"/>
    <property type="project" value="TreeGrafter"/>
</dbReference>
<dbReference type="EMBL" id="JPQT01000152">
    <property type="protein sequence ID" value="KFE45057.1"/>
    <property type="molecule type" value="Genomic_DNA"/>
</dbReference>
<dbReference type="Proteomes" id="UP000093104">
    <property type="component" value="Unassembled WGS sequence"/>
</dbReference>
<comment type="similarity">
    <text evidence="1">Belongs to the 4-hydroxybenzoyl-CoA thioesterase family.</text>
</comment>
<sequence length="155" mass="17407">MRAQNGVQSFAHRCRVYYEDTDAGGIVYYVNYLKFMERARTERLRELGFAQSALAGENLLFVVHSSEARYHKPARLDDELLVSAEVIELNRASLRFKQQVRRAADATLLCEGQFLVACVRADSLKPRAIPEALRAAFADQSGAGTHSEQEIKRGS</sequence>
<dbReference type="InterPro" id="IPR006684">
    <property type="entry name" value="YbgC/YbaW"/>
</dbReference>
<organism evidence="3 5">
    <name type="scientific">Pseudomonas syringae</name>
    <dbReference type="NCBI Taxonomy" id="317"/>
    <lineage>
        <taxon>Bacteria</taxon>
        <taxon>Pseudomonadati</taxon>
        <taxon>Pseudomonadota</taxon>
        <taxon>Gammaproteobacteria</taxon>
        <taxon>Pseudomonadales</taxon>
        <taxon>Pseudomonadaceae</taxon>
        <taxon>Pseudomonas</taxon>
    </lineage>
</organism>
<dbReference type="InterPro" id="IPR029069">
    <property type="entry name" value="HotDog_dom_sf"/>
</dbReference>
<dbReference type="PANTHER" id="PTHR31793">
    <property type="entry name" value="4-HYDROXYBENZOYL-COA THIOESTERASE FAMILY MEMBER"/>
    <property type="match status" value="1"/>
</dbReference>
<dbReference type="Proteomes" id="UP000028643">
    <property type="component" value="Unassembled WGS sequence"/>
</dbReference>
<dbReference type="RefSeq" id="WP_020289417.1">
    <property type="nucleotide sequence ID" value="NZ_JPQT01000152.1"/>
</dbReference>
<accession>A0A085UPE4</accession>
<dbReference type="OrthoDB" id="9808429at2"/>
<protein>
    <submittedName>
        <fullName evidence="3">4-hydroxybenzoyl-CoA thioesterase</fullName>
    </submittedName>
</protein>
<dbReference type="InterPro" id="IPR014166">
    <property type="entry name" value="Tol-Pal_acyl-CoA_thioesterase"/>
</dbReference>
<dbReference type="eggNOG" id="COG0824">
    <property type="taxonomic scope" value="Bacteria"/>
</dbReference>
<name>A0A085UPE4_PSESX</name>
<evidence type="ECO:0000313" key="4">
    <source>
        <dbReference type="EMBL" id="OCR23372.1"/>
    </source>
</evidence>
<keyword evidence="2" id="KW-0378">Hydrolase</keyword>
<comment type="caution">
    <text evidence="3">The sequence shown here is derived from an EMBL/GenBank/DDBJ whole genome shotgun (WGS) entry which is preliminary data.</text>
</comment>
<dbReference type="EMBL" id="LGSI01000056">
    <property type="protein sequence ID" value="OCR23372.1"/>
    <property type="molecule type" value="Genomic_DNA"/>
</dbReference>
<dbReference type="CDD" id="cd00586">
    <property type="entry name" value="4HBT"/>
    <property type="match status" value="1"/>
</dbReference>
<dbReference type="NCBIfam" id="TIGR00051">
    <property type="entry name" value="YbgC/FadM family acyl-CoA thioesterase"/>
    <property type="match status" value="1"/>
</dbReference>
<dbReference type="InterPro" id="IPR050563">
    <property type="entry name" value="4-hydroxybenzoyl-CoA_TE"/>
</dbReference>
<evidence type="ECO:0000313" key="5">
    <source>
        <dbReference type="Proteomes" id="UP000028643"/>
    </source>
</evidence>
<evidence type="ECO:0000256" key="1">
    <source>
        <dbReference type="ARBA" id="ARBA00005953"/>
    </source>
</evidence>
<gene>
    <name evidence="4" type="ORF">AFK24_19915</name>
    <name evidence="3" type="ORF">IV02_28135</name>
</gene>
<dbReference type="AlphaFoldDB" id="A0A085UPE4"/>
<evidence type="ECO:0000256" key="2">
    <source>
        <dbReference type="ARBA" id="ARBA00022801"/>
    </source>
</evidence>
<dbReference type="SUPFAM" id="SSF54637">
    <property type="entry name" value="Thioesterase/thiol ester dehydrase-isomerase"/>
    <property type="match status" value="1"/>
</dbReference>
<dbReference type="PATRIC" id="fig|317.174.peg.5751"/>
<evidence type="ECO:0000313" key="6">
    <source>
        <dbReference type="Proteomes" id="UP000093104"/>
    </source>
</evidence>